<evidence type="ECO:0000256" key="11">
    <source>
        <dbReference type="ARBA" id="ARBA00023136"/>
    </source>
</evidence>
<dbReference type="FunFam" id="3.30.300.30:FF:000006">
    <property type="entry name" value="Long-chain-fatty-acid--CoA ligase FadD"/>
    <property type="match status" value="1"/>
</dbReference>
<evidence type="ECO:0000259" key="16">
    <source>
        <dbReference type="Pfam" id="PF13193"/>
    </source>
</evidence>
<evidence type="ECO:0000256" key="8">
    <source>
        <dbReference type="ARBA" id="ARBA00022840"/>
    </source>
</evidence>
<evidence type="ECO:0000256" key="5">
    <source>
        <dbReference type="ARBA" id="ARBA00022598"/>
    </source>
</evidence>
<evidence type="ECO:0000256" key="14">
    <source>
        <dbReference type="ARBA" id="ARBA00042773"/>
    </source>
</evidence>
<evidence type="ECO:0000256" key="13">
    <source>
        <dbReference type="ARBA" id="ARBA00039545"/>
    </source>
</evidence>
<accession>A0A2T4DT44</accession>
<evidence type="ECO:0000313" key="17">
    <source>
        <dbReference type="EMBL" id="PTB97011.1"/>
    </source>
</evidence>
<evidence type="ECO:0000256" key="2">
    <source>
        <dbReference type="ARBA" id="ARBA00004170"/>
    </source>
</evidence>
<dbReference type="GO" id="GO:0005524">
    <property type="term" value="F:ATP binding"/>
    <property type="evidence" value="ECO:0007669"/>
    <property type="project" value="UniProtKB-KW"/>
</dbReference>
<dbReference type="Gene3D" id="2.30.38.10">
    <property type="entry name" value="Luciferase, Domain 3"/>
    <property type="match status" value="1"/>
</dbReference>
<feature type="domain" description="AMP-dependent synthetase/ligase" evidence="15">
    <location>
        <begin position="31"/>
        <end position="421"/>
    </location>
</feature>
<dbReference type="InterPro" id="IPR020845">
    <property type="entry name" value="AMP-binding_CS"/>
</dbReference>
<dbReference type="CDD" id="cd05936">
    <property type="entry name" value="FC-FACS_FadD_like"/>
    <property type="match status" value="1"/>
</dbReference>
<evidence type="ECO:0000256" key="12">
    <source>
        <dbReference type="ARBA" id="ARBA00026121"/>
    </source>
</evidence>
<dbReference type="InterPro" id="IPR025110">
    <property type="entry name" value="AMP-bd_C"/>
</dbReference>
<keyword evidence="10" id="KW-0443">Lipid metabolism</keyword>
<name>A0A2T4DT44_9BACT</name>
<reference evidence="17 18" key="1">
    <citation type="submission" date="2018-03" db="EMBL/GenBank/DDBJ databases">
        <title>Cross-interface Injection: A General Nanoliter Liquid Handling Method Applied to Single Cells Genome Amplification Automated Nanoliter Liquid Handling Applied to Single Cell Multiple Displacement Amplification.</title>
        <authorList>
            <person name="Yun J."/>
            <person name="Xu P."/>
            <person name="Xu J."/>
            <person name="Dai X."/>
            <person name="Wang Y."/>
            <person name="Zheng X."/>
            <person name="Cao C."/>
            <person name="Yi Q."/>
            <person name="Zhu Y."/>
            <person name="Wang L."/>
            <person name="Dong Z."/>
            <person name="Huang Y."/>
            <person name="Huang L."/>
            <person name="Du W."/>
        </authorList>
    </citation>
    <scope>NUCLEOTIDE SEQUENCE [LARGE SCALE GENOMIC DNA]</scope>
    <source>
        <strain evidence="17 18">Z-D1-2</strain>
    </source>
</reference>
<dbReference type="Gene3D" id="3.30.300.30">
    <property type="match status" value="1"/>
</dbReference>
<evidence type="ECO:0000256" key="4">
    <source>
        <dbReference type="ARBA" id="ARBA00006432"/>
    </source>
</evidence>
<evidence type="ECO:0000256" key="1">
    <source>
        <dbReference type="ARBA" id="ARBA00001946"/>
    </source>
</evidence>
<dbReference type="EC" id="6.2.1.3" evidence="12"/>
<protein>
    <recommendedName>
        <fullName evidence="13">Long-chain-fatty-acid--CoA ligase</fullName>
        <ecNumber evidence="12">6.2.1.3</ecNumber>
    </recommendedName>
    <alternativeName>
        <fullName evidence="14">Long-chain acyl-CoA synthetase</fullName>
    </alternativeName>
</protein>
<evidence type="ECO:0000259" key="15">
    <source>
        <dbReference type="Pfam" id="PF00501"/>
    </source>
</evidence>
<comment type="pathway">
    <text evidence="3">Lipid metabolism; fatty acid beta-oxidation.</text>
</comment>
<organism evidence="17 18">
    <name type="scientific">Marivirga lumbricoides</name>
    <dbReference type="NCBI Taxonomy" id="1046115"/>
    <lineage>
        <taxon>Bacteria</taxon>
        <taxon>Pseudomonadati</taxon>
        <taxon>Bacteroidota</taxon>
        <taxon>Cytophagia</taxon>
        <taxon>Cytophagales</taxon>
        <taxon>Marivirgaceae</taxon>
        <taxon>Marivirga</taxon>
    </lineage>
</organism>
<evidence type="ECO:0000256" key="6">
    <source>
        <dbReference type="ARBA" id="ARBA00022741"/>
    </source>
</evidence>
<evidence type="ECO:0000256" key="9">
    <source>
        <dbReference type="ARBA" id="ARBA00022842"/>
    </source>
</evidence>
<evidence type="ECO:0000256" key="7">
    <source>
        <dbReference type="ARBA" id="ARBA00022832"/>
    </source>
</evidence>
<dbReference type="Pfam" id="PF00501">
    <property type="entry name" value="AMP-binding"/>
    <property type="match status" value="1"/>
</dbReference>
<dbReference type="Proteomes" id="UP000240608">
    <property type="component" value="Unassembled WGS sequence"/>
</dbReference>
<dbReference type="PANTHER" id="PTHR43767">
    <property type="entry name" value="LONG-CHAIN-FATTY-ACID--COA LIGASE"/>
    <property type="match status" value="1"/>
</dbReference>
<dbReference type="InterPro" id="IPR000873">
    <property type="entry name" value="AMP-dep_synth/lig_dom"/>
</dbReference>
<comment type="similarity">
    <text evidence="4">Belongs to the ATP-dependent AMP-binding enzyme family.</text>
</comment>
<dbReference type="PROSITE" id="PS00455">
    <property type="entry name" value="AMP_BINDING"/>
    <property type="match status" value="1"/>
</dbReference>
<dbReference type="FunFam" id="3.40.50.12780:FF:000003">
    <property type="entry name" value="Long-chain-fatty-acid--CoA ligase FadD"/>
    <property type="match status" value="1"/>
</dbReference>
<keyword evidence="9" id="KW-0460">Magnesium</keyword>
<keyword evidence="5 17" id="KW-0436">Ligase</keyword>
<dbReference type="GO" id="GO:0016020">
    <property type="term" value="C:membrane"/>
    <property type="evidence" value="ECO:0007669"/>
    <property type="project" value="UniProtKB-SubCell"/>
</dbReference>
<dbReference type="AlphaFoldDB" id="A0A2T4DT44"/>
<dbReference type="Gene3D" id="3.40.50.980">
    <property type="match status" value="2"/>
</dbReference>
<keyword evidence="11" id="KW-0472">Membrane</keyword>
<evidence type="ECO:0000256" key="3">
    <source>
        <dbReference type="ARBA" id="ARBA00005005"/>
    </source>
</evidence>
<evidence type="ECO:0000313" key="18">
    <source>
        <dbReference type="Proteomes" id="UP000240608"/>
    </source>
</evidence>
<feature type="domain" description="AMP-binding enzyme C-terminal" evidence="16">
    <location>
        <begin position="472"/>
        <end position="546"/>
    </location>
</feature>
<comment type="subcellular location">
    <subcellularLocation>
        <location evidence="2">Membrane</location>
        <topology evidence="2">Peripheral membrane protein</topology>
    </subcellularLocation>
</comment>
<keyword evidence="6" id="KW-0547">Nucleotide-binding</keyword>
<keyword evidence="8" id="KW-0067">ATP-binding</keyword>
<dbReference type="Pfam" id="PF13193">
    <property type="entry name" value="AMP-binding_C"/>
    <property type="match status" value="1"/>
</dbReference>
<dbReference type="InterPro" id="IPR045851">
    <property type="entry name" value="AMP-bd_C_sf"/>
</dbReference>
<gene>
    <name evidence="17" type="ORF">C9994_04900</name>
</gene>
<proteinExistence type="inferred from homology"/>
<dbReference type="GO" id="GO:0004467">
    <property type="term" value="F:long-chain fatty acid-CoA ligase activity"/>
    <property type="evidence" value="ECO:0007669"/>
    <property type="project" value="UniProtKB-EC"/>
</dbReference>
<sequence>MSDFPWYKHYPKGVPREINPDQYKNLPELFAEVFQKHADAEAYENMGKVLTYAEVDTLSNNFAAYLQHEAQLQKGDRIAIQMPNCLQYPIAMIGALKAGLIVVGTNPLYTSREMAHQFKDSGAKAIVIVANFASNLEKILPETEIKTVIHTQLGDMLGGLKGPIVNFVVKYIKKMVPSYNIPSAISFREVLKKGRNHQFKAPEIASSDLALLQYTGGTTGVSKGAKLSHRNLIAHTLQTKEWFKPLFTEGTQEQMITALPLYHIFALAVNGLLMFSIGAKSILITNPRDMPAFIKELKKHPFTLMTGVNTLFNGLLNQPKFKEVDFSHLKGSIGGGMAVQRAVAEKWKKITGGPLVEGYGLSETSPVLSVNPLDGTERIGTIGLPTPSTDMKVMDESGNEMPVGEPGEICGKGPQVMSGYWNKDELNDTTFFKKEWFRTGDIGVQDEDGFFKIVDRKKDMINVSGFNVYPNEVEDVIAAMDKVLEVAVVGVPDEKSTEVVKAFIVKKDPSLTEEEVFAYCKEELTAYKRPKSISFEKELPKSNVGKIIRRHLRDKEAK</sequence>
<evidence type="ECO:0000256" key="10">
    <source>
        <dbReference type="ARBA" id="ARBA00023098"/>
    </source>
</evidence>
<keyword evidence="7" id="KW-0276">Fatty acid metabolism</keyword>
<dbReference type="PANTHER" id="PTHR43767:SF8">
    <property type="entry name" value="LONG-CHAIN-FATTY-ACID--COA LIGASE"/>
    <property type="match status" value="1"/>
</dbReference>
<dbReference type="InterPro" id="IPR050237">
    <property type="entry name" value="ATP-dep_AMP-bd_enzyme"/>
</dbReference>
<comment type="cofactor">
    <cofactor evidence="1">
        <name>Mg(2+)</name>
        <dbReference type="ChEBI" id="CHEBI:18420"/>
    </cofactor>
</comment>
<dbReference type="EMBL" id="PYVU01000028">
    <property type="protein sequence ID" value="PTB97011.1"/>
    <property type="molecule type" value="Genomic_DNA"/>
</dbReference>
<comment type="caution">
    <text evidence="17">The sequence shown here is derived from an EMBL/GenBank/DDBJ whole genome shotgun (WGS) entry which is preliminary data.</text>
</comment>
<dbReference type="SUPFAM" id="SSF56801">
    <property type="entry name" value="Acetyl-CoA synthetase-like"/>
    <property type="match status" value="1"/>
</dbReference>